<dbReference type="AlphaFoldDB" id="A0AAV9N4V0"/>
<evidence type="ECO:0000313" key="3">
    <source>
        <dbReference type="Proteomes" id="UP001358417"/>
    </source>
</evidence>
<gene>
    <name evidence="2" type="ORF">LTR84_004475</name>
</gene>
<reference evidence="2 3" key="1">
    <citation type="submission" date="2023-08" db="EMBL/GenBank/DDBJ databases">
        <title>Black Yeasts Isolated from many extreme environments.</title>
        <authorList>
            <person name="Coleine C."/>
            <person name="Stajich J.E."/>
            <person name="Selbmann L."/>
        </authorList>
    </citation>
    <scope>NUCLEOTIDE SEQUENCE [LARGE SCALE GENOMIC DNA]</scope>
    <source>
        <strain evidence="2 3">CCFEE 5792</strain>
    </source>
</reference>
<proteinExistence type="predicted"/>
<name>A0AAV9N4V0_9EURO</name>
<evidence type="ECO:0000313" key="2">
    <source>
        <dbReference type="EMBL" id="KAK5049546.1"/>
    </source>
</evidence>
<dbReference type="InterPro" id="IPR052820">
    <property type="entry name" value="PhiA_domain"/>
</dbReference>
<evidence type="ECO:0000256" key="1">
    <source>
        <dbReference type="SAM" id="SignalP"/>
    </source>
</evidence>
<dbReference type="EMBL" id="JAVRRD010000019">
    <property type="protein sequence ID" value="KAK5049546.1"/>
    <property type="molecule type" value="Genomic_DNA"/>
</dbReference>
<dbReference type="RefSeq" id="XP_064704591.1">
    <property type="nucleotide sequence ID" value="XM_064848052.1"/>
</dbReference>
<keyword evidence="3" id="KW-1185">Reference proteome</keyword>
<protein>
    <recommendedName>
        <fullName evidence="4">Ubiquitin 3 binding protein But2 C-terminal domain-containing protein</fullName>
    </recommendedName>
</protein>
<evidence type="ECO:0008006" key="4">
    <source>
        <dbReference type="Google" id="ProtNLM"/>
    </source>
</evidence>
<dbReference type="GeneID" id="89972653"/>
<dbReference type="PANTHER" id="PTHR42047:SF1">
    <property type="entry name" value="PROTEIN, PUTATIVE (AFU_ORTHOLOGUE AFUA_6G03560)-RELATED"/>
    <property type="match status" value="1"/>
</dbReference>
<feature type="chain" id="PRO_5043776612" description="Ubiquitin 3 binding protein But2 C-terminal domain-containing protein" evidence="1">
    <location>
        <begin position="19"/>
        <end position="207"/>
    </location>
</feature>
<keyword evidence="1" id="KW-0732">Signal</keyword>
<feature type="signal peptide" evidence="1">
    <location>
        <begin position="1"/>
        <end position="18"/>
    </location>
</feature>
<sequence length="207" mass="21136">MQFKNTIIASIPILGAIAAPTGSSGKNPDAPATFPAAYGLVVSTHVDPFHFETVNANSGKFWLNLPLTSTSCPSDVASQGACPPGTDTVFTGAGGLATVVPGGQQAYALQTGELRFTGAHANLVPQGAVSSPFVYEFQDGAQFGSVTSYAFGANGFMACPTPGSSAYQVFLNVANAQVPLGDTSACVLLGFLAVPYTQGDAAAWQYD</sequence>
<comment type="caution">
    <text evidence="2">The sequence shown here is derived from an EMBL/GenBank/DDBJ whole genome shotgun (WGS) entry which is preliminary data.</text>
</comment>
<dbReference type="PANTHER" id="PTHR42047">
    <property type="entry name" value="PROTEIN, PUTATIVE (AFU_ORTHOLOGUE AFUA_6G03560)-RELATED"/>
    <property type="match status" value="1"/>
</dbReference>
<dbReference type="Proteomes" id="UP001358417">
    <property type="component" value="Unassembled WGS sequence"/>
</dbReference>
<organism evidence="2 3">
    <name type="scientific">Exophiala bonariae</name>
    <dbReference type="NCBI Taxonomy" id="1690606"/>
    <lineage>
        <taxon>Eukaryota</taxon>
        <taxon>Fungi</taxon>
        <taxon>Dikarya</taxon>
        <taxon>Ascomycota</taxon>
        <taxon>Pezizomycotina</taxon>
        <taxon>Eurotiomycetes</taxon>
        <taxon>Chaetothyriomycetidae</taxon>
        <taxon>Chaetothyriales</taxon>
        <taxon>Herpotrichiellaceae</taxon>
        <taxon>Exophiala</taxon>
    </lineage>
</organism>
<accession>A0AAV9N4V0</accession>